<protein>
    <submittedName>
        <fullName evidence="9">Peptide ABC transporter</fullName>
    </submittedName>
</protein>
<comment type="subcellular location">
    <subcellularLocation>
        <location evidence="1 7">Cell membrane</location>
        <topology evidence="1 7">Multi-pass membrane protein</topology>
    </subcellularLocation>
</comment>
<sequence length="319" mass="34314">MYRLVARSTVMLMASALAGSMVIFLLLRVLGGDIAAVILGKSATPESLASLRAQMKLDRPWFIQYTDWLFGIIKGQLGQSFAAQYDIADEIGSRLGVTLSLVLISIFVSSILALVIGSYSATNVGKLRSGVIDVLTQFGIAVPVFWGGLLLITFLSVRAGWFPAGGYTPWIQNPGESVKTLALPVTALTIPMTAVFARYVRSAMLDILTQDFMRTARAKGRTLRGAILVHGVRNASISLLTVGTLQLGSLLAGTVVIENVFALPGLGSLLMSAIEGREVIVVQSTVFVIMLLILGMNFLMDICYGLLDPRIRDAERSSQ</sequence>
<keyword evidence="2 7" id="KW-0813">Transport</keyword>
<proteinExistence type="inferred from homology"/>
<keyword evidence="5 7" id="KW-1133">Transmembrane helix</keyword>
<feature type="transmembrane region" description="Helical" evidence="7">
    <location>
        <begin position="181"/>
        <end position="201"/>
    </location>
</feature>
<keyword evidence="10" id="KW-1185">Reference proteome</keyword>
<feature type="transmembrane region" description="Helical" evidence="7">
    <location>
        <begin position="138"/>
        <end position="161"/>
    </location>
</feature>
<comment type="similarity">
    <text evidence="7">Belongs to the binding-protein-dependent transport system permease family.</text>
</comment>
<evidence type="ECO:0000256" key="1">
    <source>
        <dbReference type="ARBA" id="ARBA00004651"/>
    </source>
</evidence>
<reference evidence="9" key="2">
    <citation type="submission" date="2020-09" db="EMBL/GenBank/DDBJ databases">
        <authorList>
            <person name="Sun Q."/>
            <person name="Zhou Y."/>
        </authorList>
    </citation>
    <scope>NUCLEOTIDE SEQUENCE</scope>
    <source>
        <strain evidence="9">CGMCC 4.7679</strain>
    </source>
</reference>
<keyword evidence="6 7" id="KW-0472">Membrane</keyword>
<keyword evidence="4 7" id="KW-0812">Transmembrane</keyword>
<dbReference type="RefSeq" id="WP_145933044.1">
    <property type="nucleotide sequence ID" value="NZ_BNAV01000009.1"/>
</dbReference>
<dbReference type="EMBL" id="BNAV01000009">
    <property type="protein sequence ID" value="GHF73352.1"/>
    <property type="molecule type" value="Genomic_DNA"/>
</dbReference>
<feature type="transmembrane region" description="Helical" evidence="7">
    <location>
        <begin position="222"/>
        <end position="245"/>
    </location>
</feature>
<evidence type="ECO:0000259" key="8">
    <source>
        <dbReference type="PROSITE" id="PS50928"/>
    </source>
</evidence>
<keyword evidence="3" id="KW-1003">Cell membrane</keyword>
<dbReference type="PROSITE" id="PS50928">
    <property type="entry name" value="ABC_TM1"/>
    <property type="match status" value="1"/>
</dbReference>
<evidence type="ECO:0000313" key="10">
    <source>
        <dbReference type="Proteomes" id="UP000658656"/>
    </source>
</evidence>
<evidence type="ECO:0000256" key="7">
    <source>
        <dbReference type="RuleBase" id="RU363032"/>
    </source>
</evidence>
<dbReference type="GO" id="GO:0005886">
    <property type="term" value="C:plasma membrane"/>
    <property type="evidence" value="ECO:0007669"/>
    <property type="project" value="UniProtKB-SubCell"/>
</dbReference>
<evidence type="ECO:0000313" key="9">
    <source>
        <dbReference type="EMBL" id="GHF73352.1"/>
    </source>
</evidence>
<dbReference type="PANTHER" id="PTHR43163">
    <property type="entry name" value="DIPEPTIDE TRANSPORT SYSTEM PERMEASE PROTEIN DPPB-RELATED"/>
    <property type="match status" value="1"/>
</dbReference>
<evidence type="ECO:0000256" key="3">
    <source>
        <dbReference type="ARBA" id="ARBA00022475"/>
    </source>
</evidence>
<feature type="domain" description="ABC transmembrane type-1" evidence="8">
    <location>
        <begin position="95"/>
        <end position="300"/>
    </location>
</feature>
<evidence type="ECO:0000256" key="5">
    <source>
        <dbReference type="ARBA" id="ARBA00022989"/>
    </source>
</evidence>
<dbReference type="SUPFAM" id="SSF161098">
    <property type="entry name" value="MetI-like"/>
    <property type="match status" value="1"/>
</dbReference>
<dbReference type="AlphaFoldDB" id="A0A8H9IW52"/>
<dbReference type="PANTHER" id="PTHR43163:SF6">
    <property type="entry name" value="DIPEPTIDE TRANSPORT SYSTEM PERMEASE PROTEIN DPPB-RELATED"/>
    <property type="match status" value="1"/>
</dbReference>
<gene>
    <name evidence="9" type="ORF">GCM10017566_54140</name>
</gene>
<dbReference type="CDD" id="cd06261">
    <property type="entry name" value="TM_PBP2"/>
    <property type="match status" value="1"/>
</dbReference>
<dbReference type="InterPro" id="IPR035906">
    <property type="entry name" value="MetI-like_sf"/>
</dbReference>
<dbReference type="Pfam" id="PF00528">
    <property type="entry name" value="BPD_transp_1"/>
    <property type="match status" value="1"/>
</dbReference>
<feature type="transmembrane region" description="Helical" evidence="7">
    <location>
        <begin position="95"/>
        <end position="117"/>
    </location>
</feature>
<evidence type="ECO:0000256" key="4">
    <source>
        <dbReference type="ARBA" id="ARBA00022692"/>
    </source>
</evidence>
<dbReference type="Proteomes" id="UP000658656">
    <property type="component" value="Unassembled WGS sequence"/>
</dbReference>
<accession>A0A8H9IW52</accession>
<dbReference type="Gene3D" id="1.10.3720.10">
    <property type="entry name" value="MetI-like"/>
    <property type="match status" value="1"/>
</dbReference>
<comment type="caution">
    <text evidence="9">The sequence shown here is derived from an EMBL/GenBank/DDBJ whole genome shotgun (WGS) entry which is preliminary data.</text>
</comment>
<evidence type="ECO:0000256" key="6">
    <source>
        <dbReference type="ARBA" id="ARBA00023136"/>
    </source>
</evidence>
<dbReference type="Pfam" id="PF19300">
    <property type="entry name" value="BPD_transp_1_N"/>
    <property type="match status" value="1"/>
</dbReference>
<reference evidence="9" key="1">
    <citation type="journal article" date="2014" name="Int. J. Syst. Evol. Microbiol.">
        <title>Complete genome sequence of Corynebacterium casei LMG S-19264T (=DSM 44701T), isolated from a smear-ripened cheese.</title>
        <authorList>
            <consortium name="US DOE Joint Genome Institute (JGI-PGF)"/>
            <person name="Walter F."/>
            <person name="Albersmeier A."/>
            <person name="Kalinowski J."/>
            <person name="Ruckert C."/>
        </authorList>
    </citation>
    <scope>NUCLEOTIDE SEQUENCE</scope>
    <source>
        <strain evidence="9">CGMCC 4.7679</strain>
    </source>
</reference>
<feature type="transmembrane region" description="Helical" evidence="7">
    <location>
        <begin position="251"/>
        <end position="274"/>
    </location>
</feature>
<feature type="transmembrane region" description="Helical" evidence="7">
    <location>
        <begin position="286"/>
        <end position="307"/>
    </location>
</feature>
<dbReference type="GO" id="GO:0071916">
    <property type="term" value="F:dipeptide transmembrane transporter activity"/>
    <property type="evidence" value="ECO:0007669"/>
    <property type="project" value="TreeGrafter"/>
</dbReference>
<dbReference type="OrthoDB" id="147639at2"/>
<dbReference type="InterPro" id="IPR000515">
    <property type="entry name" value="MetI-like"/>
</dbReference>
<dbReference type="InterPro" id="IPR045621">
    <property type="entry name" value="BPD_transp_1_N"/>
</dbReference>
<name>A0A8H9IW52_9PSEU</name>
<evidence type="ECO:0000256" key="2">
    <source>
        <dbReference type="ARBA" id="ARBA00022448"/>
    </source>
</evidence>
<organism evidence="9 10">
    <name type="scientific">Amycolatopsis bartoniae</name>
    <dbReference type="NCBI Taxonomy" id="941986"/>
    <lineage>
        <taxon>Bacteria</taxon>
        <taxon>Bacillati</taxon>
        <taxon>Actinomycetota</taxon>
        <taxon>Actinomycetes</taxon>
        <taxon>Pseudonocardiales</taxon>
        <taxon>Pseudonocardiaceae</taxon>
        <taxon>Amycolatopsis</taxon>
    </lineage>
</organism>